<dbReference type="EMBL" id="GL378347">
    <property type="protein sequence ID" value="EFJ47019.1"/>
    <property type="molecule type" value="Genomic_DNA"/>
</dbReference>
<protein>
    <submittedName>
        <fullName evidence="1">Uncharacterized protein</fullName>
    </submittedName>
</protein>
<dbReference type="RefSeq" id="XP_002951914.1">
    <property type="nucleotide sequence ID" value="XM_002951868.1"/>
</dbReference>
<evidence type="ECO:0000313" key="2">
    <source>
        <dbReference type="Proteomes" id="UP000001058"/>
    </source>
</evidence>
<keyword evidence="2" id="KW-1185">Reference proteome</keyword>
<name>D8TZZ5_VOLCA</name>
<reference evidence="1 2" key="1">
    <citation type="journal article" date="2010" name="Science">
        <title>Genomic analysis of organismal complexity in the multicellular green alga Volvox carteri.</title>
        <authorList>
            <person name="Prochnik S.E."/>
            <person name="Umen J."/>
            <person name="Nedelcu A.M."/>
            <person name="Hallmann A."/>
            <person name="Miller S.M."/>
            <person name="Nishii I."/>
            <person name="Ferris P."/>
            <person name="Kuo A."/>
            <person name="Mitros T."/>
            <person name="Fritz-Laylin L.K."/>
            <person name="Hellsten U."/>
            <person name="Chapman J."/>
            <person name="Simakov O."/>
            <person name="Rensing S.A."/>
            <person name="Terry A."/>
            <person name="Pangilinan J."/>
            <person name="Kapitonov V."/>
            <person name="Jurka J."/>
            <person name="Salamov A."/>
            <person name="Shapiro H."/>
            <person name="Schmutz J."/>
            <person name="Grimwood J."/>
            <person name="Lindquist E."/>
            <person name="Lucas S."/>
            <person name="Grigoriev I.V."/>
            <person name="Schmitt R."/>
            <person name="Kirk D."/>
            <person name="Rokhsar D.S."/>
        </authorList>
    </citation>
    <scope>NUCLEOTIDE SEQUENCE [LARGE SCALE GENOMIC DNA]</scope>
    <source>
        <strain evidence="2">f. Nagariensis / Eve</strain>
    </source>
</reference>
<dbReference type="InParanoid" id="D8TZZ5"/>
<gene>
    <name evidence="1" type="ORF">VOLCADRAFT_92559</name>
</gene>
<sequence length="107" mass="11569">MAWTVTPTSAGKLSMPLLSGLPVSSPGQTVLLEEEEVLTSCKQHGWRLHLDGDDLAEVEDRGRRNEGGPCQRKVGARKIYADAVAAMDEAVRFPPCSSALWPCHPAN</sequence>
<dbReference type="GeneID" id="9615998"/>
<accession>D8TZZ5</accession>
<proteinExistence type="predicted"/>
<evidence type="ECO:0000313" key="1">
    <source>
        <dbReference type="EMBL" id="EFJ47019.1"/>
    </source>
</evidence>
<dbReference type="KEGG" id="vcn:VOLCADRAFT_92559"/>
<organism evidence="2">
    <name type="scientific">Volvox carteri f. nagariensis</name>
    <dbReference type="NCBI Taxonomy" id="3068"/>
    <lineage>
        <taxon>Eukaryota</taxon>
        <taxon>Viridiplantae</taxon>
        <taxon>Chlorophyta</taxon>
        <taxon>core chlorophytes</taxon>
        <taxon>Chlorophyceae</taxon>
        <taxon>CS clade</taxon>
        <taxon>Chlamydomonadales</taxon>
        <taxon>Volvocaceae</taxon>
        <taxon>Volvox</taxon>
    </lineage>
</organism>
<dbReference type="Proteomes" id="UP000001058">
    <property type="component" value="Unassembled WGS sequence"/>
</dbReference>
<dbReference type="AlphaFoldDB" id="D8TZZ5"/>